<gene>
    <name evidence="1" type="ORF">SAMN05216178_3569</name>
</gene>
<dbReference type="RefSeq" id="WP_425272157.1">
    <property type="nucleotide sequence ID" value="NZ_FNTJ01000001.1"/>
</dbReference>
<keyword evidence="2" id="KW-1185">Reference proteome</keyword>
<dbReference type="EMBL" id="FNTJ01000001">
    <property type="protein sequence ID" value="SEC13278.1"/>
    <property type="molecule type" value="Genomic_DNA"/>
</dbReference>
<name>A0A1H4Q1A2_9PSED</name>
<reference evidence="2" key="1">
    <citation type="submission" date="2016-10" db="EMBL/GenBank/DDBJ databases">
        <authorList>
            <person name="Varghese N."/>
            <person name="Submissions S."/>
        </authorList>
    </citation>
    <scope>NUCLEOTIDE SEQUENCE [LARGE SCALE GENOMIC DNA]</scope>
    <source>
        <strain evidence="2">DSM 9751</strain>
    </source>
</reference>
<evidence type="ECO:0000313" key="2">
    <source>
        <dbReference type="Proteomes" id="UP000198982"/>
    </source>
</evidence>
<sequence length="58" mass="6423">MSDRQQLPPPGILRLIREARPDDVPARGLLAKAGFQPSGVVENLDEGDPELIFFKPVR</sequence>
<organism evidence="1 2">
    <name type="scientific">Pseudomonas saponiphila</name>
    <dbReference type="NCBI Taxonomy" id="556534"/>
    <lineage>
        <taxon>Bacteria</taxon>
        <taxon>Pseudomonadati</taxon>
        <taxon>Pseudomonadota</taxon>
        <taxon>Gammaproteobacteria</taxon>
        <taxon>Pseudomonadales</taxon>
        <taxon>Pseudomonadaceae</taxon>
        <taxon>Pseudomonas</taxon>
    </lineage>
</organism>
<accession>A0A1H4Q1A2</accession>
<dbReference type="AlphaFoldDB" id="A0A1H4Q1A2"/>
<evidence type="ECO:0000313" key="1">
    <source>
        <dbReference type="EMBL" id="SEC13278.1"/>
    </source>
</evidence>
<dbReference type="Gene3D" id="3.40.630.30">
    <property type="match status" value="1"/>
</dbReference>
<dbReference type="Proteomes" id="UP000198982">
    <property type="component" value="Unassembled WGS sequence"/>
</dbReference>
<protein>
    <submittedName>
        <fullName evidence="1">Uncharacterized protein</fullName>
    </submittedName>
</protein>
<proteinExistence type="predicted"/>